<evidence type="ECO:0000313" key="2">
    <source>
        <dbReference type="EMBL" id="QNS09191.1"/>
    </source>
</evidence>
<name>A0A7H1BKD6_9ACTN</name>
<dbReference type="AlphaFoldDB" id="A0A7H1BKD6"/>
<keyword evidence="2" id="KW-0614">Plasmid</keyword>
<dbReference type="SMART" id="SM00347">
    <property type="entry name" value="HTH_MARR"/>
    <property type="match status" value="1"/>
</dbReference>
<gene>
    <name evidence="2" type="ORF">IAG42_36130</name>
</gene>
<reference evidence="2 3" key="1">
    <citation type="submission" date="2020-09" db="EMBL/GenBank/DDBJ databases">
        <title>A novel species.</title>
        <authorList>
            <person name="Gao J."/>
        </authorList>
    </citation>
    <scope>NUCLEOTIDE SEQUENCE [LARGE SCALE GENOMIC DNA]</scope>
    <source>
        <strain evidence="2 3">CRXT-Y-14</strain>
        <plasmid evidence="2 3">unnamed1</plasmid>
    </source>
</reference>
<accession>A0A7H1BKD6</accession>
<dbReference type="EMBL" id="CP061282">
    <property type="protein sequence ID" value="QNS09191.1"/>
    <property type="molecule type" value="Genomic_DNA"/>
</dbReference>
<keyword evidence="3" id="KW-1185">Reference proteome</keyword>
<sequence length="159" mass="16882">MPLMDEATWTDTLSFRLGALGALIADQYAEALAIHDVKPKHVGLLGVLDKGLASSQLEIAKLMRVAPSLVVSLADHLEAMGAIERLRDPADRRRQILSLTRKGHRLLADCTAKARALDEELAAGLTASQRTALSEALDRLAASYGLPVSAKPGAGPAPR</sequence>
<dbReference type="KEGG" id="sxn:IAG42_36130"/>
<dbReference type="PROSITE" id="PS50995">
    <property type="entry name" value="HTH_MARR_2"/>
    <property type="match status" value="1"/>
</dbReference>
<proteinExistence type="predicted"/>
<dbReference type="InterPro" id="IPR039422">
    <property type="entry name" value="MarR/SlyA-like"/>
</dbReference>
<protein>
    <submittedName>
        <fullName evidence="2">Winged helix-turn-helix transcriptional regulator</fullName>
    </submittedName>
</protein>
<evidence type="ECO:0000259" key="1">
    <source>
        <dbReference type="PROSITE" id="PS50995"/>
    </source>
</evidence>
<dbReference type="InterPro" id="IPR000835">
    <property type="entry name" value="HTH_MarR-typ"/>
</dbReference>
<geneLocation type="plasmid" evidence="2 3">
    <name>unnamed1</name>
</geneLocation>
<dbReference type="InterPro" id="IPR036390">
    <property type="entry name" value="WH_DNA-bd_sf"/>
</dbReference>
<dbReference type="Proteomes" id="UP000516428">
    <property type="component" value="Plasmid unnamed1"/>
</dbReference>
<dbReference type="PANTHER" id="PTHR33164:SF43">
    <property type="entry name" value="HTH-TYPE TRANSCRIPTIONAL REPRESSOR YETL"/>
    <property type="match status" value="1"/>
</dbReference>
<dbReference type="InterPro" id="IPR036388">
    <property type="entry name" value="WH-like_DNA-bd_sf"/>
</dbReference>
<organism evidence="2 3">
    <name type="scientific">Streptomyces xanthii</name>
    <dbReference type="NCBI Taxonomy" id="2768069"/>
    <lineage>
        <taxon>Bacteria</taxon>
        <taxon>Bacillati</taxon>
        <taxon>Actinomycetota</taxon>
        <taxon>Actinomycetes</taxon>
        <taxon>Kitasatosporales</taxon>
        <taxon>Streptomycetaceae</taxon>
        <taxon>Streptomyces</taxon>
    </lineage>
</organism>
<dbReference type="Pfam" id="PF12802">
    <property type="entry name" value="MarR_2"/>
    <property type="match status" value="1"/>
</dbReference>
<dbReference type="Gene3D" id="1.10.10.10">
    <property type="entry name" value="Winged helix-like DNA-binding domain superfamily/Winged helix DNA-binding domain"/>
    <property type="match status" value="1"/>
</dbReference>
<dbReference type="GO" id="GO:0003700">
    <property type="term" value="F:DNA-binding transcription factor activity"/>
    <property type="evidence" value="ECO:0007669"/>
    <property type="project" value="InterPro"/>
</dbReference>
<dbReference type="SUPFAM" id="SSF46785">
    <property type="entry name" value="Winged helix' DNA-binding domain"/>
    <property type="match status" value="1"/>
</dbReference>
<feature type="domain" description="HTH marR-type" evidence="1">
    <location>
        <begin position="10"/>
        <end position="142"/>
    </location>
</feature>
<dbReference type="GO" id="GO:0006950">
    <property type="term" value="P:response to stress"/>
    <property type="evidence" value="ECO:0007669"/>
    <property type="project" value="TreeGrafter"/>
</dbReference>
<dbReference type="PRINTS" id="PR00598">
    <property type="entry name" value="HTHMARR"/>
</dbReference>
<evidence type="ECO:0000313" key="3">
    <source>
        <dbReference type="Proteomes" id="UP000516428"/>
    </source>
</evidence>
<dbReference type="PANTHER" id="PTHR33164">
    <property type="entry name" value="TRANSCRIPTIONAL REGULATOR, MARR FAMILY"/>
    <property type="match status" value="1"/>
</dbReference>